<dbReference type="Pfam" id="PF00169">
    <property type="entry name" value="PH"/>
    <property type="match status" value="1"/>
</dbReference>
<dbReference type="OrthoDB" id="63267at2759"/>
<proteinExistence type="predicted"/>
<dbReference type="SMART" id="SM00233">
    <property type="entry name" value="PH"/>
    <property type="match status" value="4"/>
</dbReference>
<evidence type="ECO:0000259" key="2">
    <source>
        <dbReference type="PROSITE" id="PS50003"/>
    </source>
</evidence>
<reference evidence="3 4" key="1">
    <citation type="journal article" date="2014" name="Genome Biol. Evol.">
        <title>The secreted proteins of Achlya hypogyna and Thraustotheca clavata identify the ancestral oomycete secretome and reveal gene acquisitions by horizontal gene transfer.</title>
        <authorList>
            <person name="Misner I."/>
            <person name="Blouin N."/>
            <person name="Leonard G."/>
            <person name="Richards T.A."/>
            <person name="Lane C.E."/>
        </authorList>
    </citation>
    <scope>NUCLEOTIDE SEQUENCE [LARGE SCALE GENOMIC DNA]</scope>
    <source>
        <strain evidence="3 4">ATCC 48635</strain>
    </source>
</reference>
<feature type="region of interest" description="Disordered" evidence="1">
    <location>
        <begin position="1"/>
        <end position="31"/>
    </location>
</feature>
<sequence>MRTTSSYKHGADDSVQPKFGDAQLEDSSSEEEGAMNNMYMSLGAQYGMEFKLARQKQERESMSELLRRHNLNQSFGGEDHDGRNLEHYNLGPARHSMDGHELGARYDRVSNNSAFSTVRQSMIMAPVLQSHPKRDGEARLSGNNGAPEAFEGYLHKKGQRFKSWKLRYFQLMGKEIKYSVGPGGKIKGFGVLVGVDYLKDLPFGLTMRLAPNRTLDVYAESTDEQEAWYKRLQRAAMATEAPIEVPPTPFEPTAPPSSKASQSQVQSDLPPSSAKRVTSVASLPRVPSIASSTSSDRASRHSIGRSGLRMSQISSDTSDSETVEGYLFKQGRLVKSWKQRYFMLVNRTLSYRESPTATHLLGHGHVVSVERNNTSHAFGLAIGLDGNRTLYVYAENDTELRKWFKALSALALPIPSAQGETLFKQSRTHGAFLKNFSGWMSVPSGLFNASLKRCFFTLHGIELTQSDEAAAPLSRTDAIHHVVVWPGKTNGIEFHMRSTKVWKVICPSQSAAIAWLAAVNDNLKRQDFTVDRFLKRCVLKELPTLMCGWLTQVNAGRGRGVRQFFVLENLSLRIACDVDAVLQPYDTITRVGPSPVDCAFELHFASEPPLVLQADSVDGLRNWHMIVRTCLKEPIRQAYVNHM</sequence>
<dbReference type="EMBL" id="JNBR01002297">
    <property type="protein sequence ID" value="OQR83145.1"/>
    <property type="molecule type" value="Genomic_DNA"/>
</dbReference>
<name>A0A1V9YBN0_ACHHY</name>
<organism evidence="3 4">
    <name type="scientific">Achlya hypogyna</name>
    <name type="common">Oomycete</name>
    <name type="synonym">Protoachlya hypogyna</name>
    <dbReference type="NCBI Taxonomy" id="1202772"/>
    <lineage>
        <taxon>Eukaryota</taxon>
        <taxon>Sar</taxon>
        <taxon>Stramenopiles</taxon>
        <taxon>Oomycota</taxon>
        <taxon>Saprolegniomycetes</taxon>
        <taxon>Saprolegniales</taxon>
        <taxon>Achlyaceae</taxon>
        <taxon>Achlya</taxon>
    </lineage>
</organism>
<evidence type="ECO:0000313" key="4">
    <source>
        <dbReference type="Proteomes" id="UP000243579"/>
    </source>
</evidence>
<evidence type="ECO:0000256" key="1">
    <source>
        <dbReference type="SAM" id="MobiDB-lite"/>
    </source>
</evidence>
<protein>
    <recommendedName>
        <fullName evidence="2">PH domain-containing protein</fullName>
    </recommendedName>
</protein>
<accession>A0A1V9YBN0</accession>
<dbReference type="InterPro" id="IPR001849">
    <property type="entry name" value="PH_domain"/>
</dbReference>
<dbReference type="PROSITE" id="PS50003">
    <property type="entry name" value="PH_DOMAIN"/>
    <property type="match status" value="2"/>
</dbReference>
<feature type="domain" description="PH" evidence="2">
    <location>
        <begin position="320"/>
        <end position="412"/>
    </location>
</feature>
<dbReference type="Gene3D" id="2.30.29.30">
    <property type="entry name" value="Pleckstrin-homology domain (PH domain)/Phosphotyrosine-binding domain (PTB)"/>
    <property type="match status" value="2"/>
</dbReference>
<evidence type="ECO:0000313" key="3">
    <source>
        <dbReference type="EMBL" id="OQR83145.1"/>
    </source>
</evidence>
<feature type="compositionally biased region" description="Polar residues" evidence="1">
    <location>
        <begin position="258"/>
        <end position="281"/>
    </location>
</feature>
<feature type="compositionally biased region" description="Pro residues" evidence="1">
    <location>
        <begin position="244"/>
        <end position="255"/>
    </location>
</feature>
<dbReference type="Proteomes" id="UP000243579">
    <property type="component" value="Unassembled WGS sequence"/>
</dbReference>
<gene>
    <name evidence="3" type="ORF">ACHHYP_15017</name>
</gene>
<keyword evidence="4" id="KW-1185">Reference proteome</keyword>
<comment type="caution">
    <text evidence="3">The sequence shown here is derived from an EMBL/GenBank/DDBJ whole genome shotgun (WGS) entry which is preliminary data.</text>
</comment>
<feature type="region of interest" description="Disordered" evidence="1">
    <location>
        <begin position="243"/>
        <end position="316"/>
    </location>
</feature>
<dbReference type="PANTHER" id="PTHR14336">
    <property type="entry name" value="TANDEM PH DOMAIN CONTAINING PROTEIN"/>
    <property type="match status" value="1"/>
</dbReference>
<dbReference type="AlphaFoldDB" id="A0A1V9YBN0"/>
<dbReference type="STRING" id="1202772.A0A1V9YBN0"/>
<dbReference type="InterPro" id="IPR011993">
    <property type="entry name" value="PH-like_dom_sf"/>
</dbReference>
<dbReference type="CDD" id="cd00821">
    <property type="entry name" value="PH"/>
    <property type="match status" value="1"/>
</dbReference>
<dbReference type="SUPFAM" id="SSF50729">
    <property type="entry name" value="PH domain-like"/>
    <property type="match status" value="3"/>
</dbReference>
<dbReference type="InterPro" id="IPR051707">
    <property type="entry name" value="PI-Interact_SigTrans_Reg"/>
</dbReference>
<feature type="domain" description="PH" evidence="2">
    <location>
        <begin position="147"/>
        <end position="237"/>
    </location>
</feature>